<gene>
    <name evidence="2" type="ORF">OJ996_24765</name>
</gene>
<evidence type="ECO:0000256" key="1">
    <source>
        <dbReference type="SAM" id="Coils"/>
    </source>
</evidence>
<comment type="caution">
    <text evidence="2">The sequence shown here is derived from an EMBL/GenBank/DDBJ whole genome shotgun (WGS) entry which is preliminary data.</text>
</comment>
<name>A0ABT3GB43_9BACT</name>
<feature type="coiled-coil region" evidence="1">
    <location>
        <begin position="48"/>
        <end position="75"/>
    </location>
</feature>
<keyword evidence="3" id="KW-1185">Reference proteome</keyword>
<evidence type="ECO:0000313" key="3">
    <source>
        <dbReference type="Proteomes" id="UP001165653"/>
    </source>
</evidence>
<dbReference type="EMBL" id="JAPDDR010000019">
    <property type="protein sequence ID" value="MCW1916824.1"/>
    <property type="molecule type" value="Genomic_DNA"/>
</dbReference>
<sequence>MNSSLLAVGRARVPGLLVTIFTGCLISCGDPPDINASHAKEFREAELKKEHRKEMRQMYERIAALEETNSLLAAQVGEARLEKVTALTKPTRIRANAEKDETSPEIRKIASYRQNGLSGVPGPVAAEILRKAGRESRSWLALEDTEAEGAGYRAVQAFAASQTKMLREDRDELVNAAKREHPDDWSEMARFIDRQVDAWTILQRWKAEGVPGLETWESEAVLCGATEKFPFDWACALGSIAEASRGQIAGRGKTRENRKY</sequence>
<evidence type="ECO:0000313" key="2">
    <source>
        <dbReference type="EMBL" id="MCW1916824.1"/>
    </source>
</evidence>
<organism evidence="2 3">
    <name type="scientific">Luteolibacter rhizosphaerae</name>
    <dbReference type="NCBI Taxonomy" id="2989719"/>
    <lineage>
        <taxon>Bacteria</taxon>
        <taxon>Pseudomonadati</taxon>
        <taxon>Verrucomicrobiota</taxon>
        <taxon>Verrucomicrobiia</taxon>
        <taxon>Verrucomicrobiales</taxon>
        <taxon>Verrucomicrobiaceae</taxon>
        <taxon>Luteolibacter</taxon>
    </lineage>
</organism>
<dbReference type="RefSeq" id="WP_264516437.1">
    <property type="nucleotide sequence ID" value="NZ_JAPDDR010000019.1"/>
</dbReference>
<reference evidence="2" key="1">
    <citation type="submission" date="2022-10" db="EMBL/GenBank/DDBJ databases">
        <title>Luteolibacter sp. GHJ8, whole genome shotgun sequencing project.</title>
        <authorList>
            <person name="Zhao G."/>
            <person name="Shen L."/>
        </authorList>
    </citation>
    <scope>NUCLEOTIDE SEQUENCE</scope>
    <source>
        <strain evidence="2">GHJ8</strain>
    </source>
</reference>
<proteinExistence type="predicted"/>
<protein>
    <submittedName>
        <fullName evidence="2">Uncharacterized protein</fullName>
    </submittedName>
</protein>
<dbReference type="Proteomes" id="UP001165653">
    <property type="component" value="Unassembled WGS sequence"/>
</dbReference>
<accession>A0ABT3GB43</accession>
<keyword evidence="1" id="KW-0175">Coiled coil</keyword>